<evidence type="ECO:0000256" key="1">
    <source>
        <dbReference type="SAM" id="MobiDB-lite"/>
    </source>
</evidence>
<comment type="caution">
    <text evidence="2">The sequence shown here is derived from an EMBL/GenBank/DDBJ whole genome shotgun (WGS) entry which is preliminary data.</text>
</comment>
<dbReference type="EMBL" id="BTGU01000031">
    <property type="protein sequence ID" value="GMN49678.1"/>
    <property type="molecule type" value="Genomic_DNA"/>
</dbReference>
<evidence type="ECO:0000313" key="2">
    <source>
        <dbReference type="EMBL" id="GMN49678.1"/>
    </source>
</evidence>
<protein>
    <submittedName>
        <fullName evidence="2">Uncharacterized protein</fullName>
    </submittedName>
</protein>
<dbReference type="Proteomes" id="UP001187192">
    <property type="component" value="Unassembled WGS sequence"/>
</dbReference>
<accession>A0AA88AP13</accession>
<organism evidence="2 3">
    <name type="scientific">Ficus carica</name>
    <name type="common">Common fig</name>
    <dbReference type="NCBI Taxonomy" id="3494"/>
    <lineage>
        <taxon>Eukaryota</taxon>
        <taxon>Viridiplantae</taxon>
        <taxon>Streptophyta</taxon>
        <taxon>Embryophyta</taxon>
        <taxon>Tracheophyta</taxon>
        <taxon>Spermatophyta</taxon>
        <taxon>Magnoliopsida</taxon>
        <taxon>eudicotyledons</taxon>
        <taxon>Gunneridae</taxon>
        <taxon>Pentapetalae</taxon>
        <taxon>rosids</taxon>
        <taxon>fabids</taxon>
        <taxon>Rosales</taxon>
        <taxon>Moraceae</taxon>
        <taxon>Ficeae</taxon>
        <taxon>Ficus</taxon>
    </lineage>
</organism>
<gene>
    <name evidence="2" type="ORF">TIFTF001_018841</name>
</gene>
<feature type="compositionally biased region" description="Acidic residues" evidence="1">
    <location>
        <begin position="62"/>
        <end position="71"/>
    </location>
</feature>
<sequence length="81" mass="8634">MKDMKAGFNLTNPTVIEVDWSFVPEISGKTATEEGQASSEEPEEGEVTGGTHIAENVVVLDEQEAEGDQAGDEAVLPDQQT</sequence>
<evidence type="ECO:0000313" key="3">
    <source>
        <dbReference type="Proteomes" id="UP001187192"/>
    </source>
</evidence>
<feature type="region of interest" description="Disordered" evidence="1">
    <location>
        <begin position="30"/>
        <end position="51"/>
    </location>
</feature>
<feature type="region of interest" description="Disordered" evidence="1">
    <location>
        <begin position="62"/>
        <end position="81"/>
    </location>
</feature>
<name>A0AA88AP13_FICCA</name>
<dbReference type="AlphaFoldDB" id="A0AA88AP13"/>
<reference evidence="2" key="1">
    <citation type="submission" date="2023-07" db="EMBL/GenBank/DDBJ databases">
        <title>draft genome sequence of fig (Ficus carica).</title>
        <authorList>
            <person name="Takahashi T."/>
            <person name="Nishimura K."/>
        </authorList>
    </citation>
    <scope>NUCLEOTIDE SEQUENCE</scope>
</reference>
<proteinExistence type="predicted"/>
<keyword evidence="3" id="KW-1185">Reference proteome</keyword>